<feature type="transmembrane region" description="Helical" evidence="8">
    <location>
        <begin position="345"/>
        <end position="365"/>
    </location>
</feature>
<dbReference type="InterPro" id="IPR004812">
    <property type="entry name" value="Efflux_drug-R_Bcr/CmlA"/>
</dbReference>
<evidence type="ECO:0000313" key="11">
    <source>
        <dbReference type="Proteomes" id="UP000326202"/>
    </source>
</evidence>
<dbReference type="RefSeq" id="WP_151176753.1">
    <property type="nucleotide sequence ID" value="NZ_CP042906.1"/>
</dbReference>
<organism evidence="10 11">
    <name type="scientific">Hypericibacter terrae</name>
    <dbReference type="NCBI Taxonomy" id="2602015"/>
    <lineage>
        <taxon>Bacteria</taxon>
        <taxon>Pseudomonadati</taxon>
        <taxon>Pseudomonadota</taxon>
        <taxon>Alphaproteobacteria</taxon>
        <taxon>Rhodospirillales</taxon>
        <taxon>Dongiaceae</taxon>
        <taxon>Hypericibacter</taxon>
    </lineage>
</organism>
<keyword evidence="5 8" id="KW-0812">Transmembrane</keyword>
<dbReference type="GO" id="GO:0015385">
    <property type="term" value="F:sodium:proton antiporter activity"/>
    <property type="evidence" value="ECO:0007669"/>
    <property type="project" value="TreeGrafter"/>
</dbReference>
<comment type="subcellular location">
    <subcellularLocation>
        <location evidence="8">Cell inner membrane</location>
        <topology evidence="8">Multi-pass membrane protein</topology>
    </subcellularLocation>
    <subcellularLocation>
        <location evidence="1">Cell membrane</location>
        <topology evidence="1">Multi-pass membrane protein</topology>
    </subcellularLocation>
</comment>
<keyword evidence="6 8" id="KW-1133">Transmembrane helix</keyword>
<evidence type="ECO:0000256" key="4">
    <source>
        <dbReference type="ARBA" id="ARBA00022475"/>
    </source>
</evidence>
<evidence type="ECO:0000256" key="8">
    <source>
        <dbReference type="RuleBase" id="RU365088"/>
    </source>
</evidence>
<keyword evidence="4" id="KW-1003">Cell membrane</keyword>
<evidence type="ECO:0000256" key="3">
    <source>
        <dbReference type="ARBA" id="ARBA00022448"/>
    </source>
</evidence>
<evidence type="ECO:0000256" key="6">
    <source>
        <dbReference type="ARBA" id="ARBA00022989"/>
    </source>
</evidence>
<keyword evidence="3 8" id="KW-0813">Transport</keyword>
<dbReference type="GO" id="GO:0005886">
    <property type="term" value="C:plasma membrane"/>
    <property type="evidence" value="ECO:0007669"/>
    <property type="project" value="UniProtKB-SubCell"/>
</dbReference>
<reference evidence="10 11" key="1">
    <citation type="submission" date="2019-08" db="EMBL/GenBank/DDBJ databases">
        <title>Hyperibacter terrae gen. nov., sp. nov. and Hyperibacter viscosus sp. nov., two new members in the family Rhodospirillaceae isolated from the rhizosphere of Hypericum perforatum.</title>
        <authorList>
            <person name="Noviana Z."/>
        </authorList>
    </citation>
    <scope>NUCLEOTIDE SEQUENCE [LARGE SCALE GENOMIC DNA]</scope>
    <source>
        <strain evidence="10 11">R5913</strain>
    </source>
</reference>
<dbReference type="OrthoDB" id="9800416at2"/>
<keyword evidence="11" id="KW-1185">Reference proteome</keyword>
<feature type="transmembrane region" description="Helical" evidence="8">
    <location>
        <begin position="135"/>
        <end position="159"/>
    </location>
</feature>
<protein>
    <recommendedName>
        <fullName evidence="8">Bcr/CflA family efflux transporter</fullName>
    </recommendedName>
</protein>
<dbReference type="FunFam" id="1.20.1720.10:FF:000005">
    <property type="entry name" value="Bcr/CflA family efflux transporter"/>
    <property type="match status" value="1"/>
</dbReference>
<feature type="transmembrane region" description="Helical" evidence="8">
    <location>
        <begin position="251"/>
        <end position="269"/>
    </location>
</feature>
<proteinExistence type="inferred from homology"/>
<gene>
    <name evidence="10" type="ORF">FRZ44_16810</name>
</gene>
<dbReference type="InterPro" id="IPR036259">
    <property type="entry name" value="MFS_trans_sf"/>
</dbReference>
<dbReference type="KEGG" id="htq:FRZ44_16810"/>
<dbReference type="PANTHER" id="PTHR23502:SF132">
    <property type="entry name" value="POLYAMINE TRANSPORTER 2-RELATED"/>
    <property type="match status" value="1"/>
</dbReference>
<feature type="transmembrane region" description="Helical" evidence="8">
    <location>
        <begin position="310"/>
        <end position="333"/>
    </location>
</feature>
<name>A0A5J6MFY9_9PROT</name>
<feature type="transmembrane region" description="Helical" evidence="8">
    <location>
        <begin position="215"/>
        <end position="239"/>
    </location>
</feature>
<evidence type="ECO:0000313" key="10">
    <source>
        <dbReference type="EMBL" id="QEX16388.1"/>
    </source>
</evidence>
<dbReference type="PANTHER" id="PTHR23502">
    <property type="entry name" value="MAJOR FACILITATOR SUPERFAMILY"/>
    <property type="match status" value="1"/>
</dbReference>
<dbReference type="EMBL" id="CP042906">
    <property type="protein sequence ID" value="QEX16388.1"/>
    <property type="molecule type" value="Genomic_DNA"/>
</dbReference>
<evidence type="ECO:0000256" key="5">
    <source>
        <dbReference type="ARBA" id="ARBA00022692"/>
    </source>
</evidence>
<feature type="transmembrane region" description="Helical" evidence="8">
    <location>
        <begin position="50"/>
        <end position="66"/>
    </location>
</feature>
<dbReference type="CDD" id="cd17320">
    <property type="entry name" value="MFS_MdfA_MDR_like"/>
    <property type="match status" value="1"/>
</dbReference>
<dbReference type="PROSITE" id="PS50850">
    <property type="entry name" value="MFS"/>
    <property type="match status" value="1"/>
</dbReference>
<comment type="similarity">
    <text evidence="2 8">Belongs to the major facilitator superfamily. Bcr/CmlA family.</text>
</comment>
<dbReference type="GO" id="GO:0042910">
    <property type="term" value="F:xenobiotic transmembrane transporter activity"/>
    <property type="evidence" value="ECO:0007669"/>
    <property type="project" value="InterPro"/>
</dbReference>
<feature type="transmembrane region" description="Helical" evidence="8">
    <location>
        <begin position="281"/>
        <end position="304"/>
    </location>
</feature>
<dbReference type="Gene3D" id="1.20.1720.10">
    <property type="entry name" value="Multidrug resistance protein D"/>
    <property type="match status" value="1"/>
</dbReference>
<dbReference type="Pfam" id="PF07690">
    <property type="entry name" value="MFS_1"/>
    <property type="match status" value="1"/>
</dbReference>
<keyword evidence="8" id="KW-0997">Cell inner membrane</keyword>
<feature type="transmembrane region" description="Helical" evidence="8">
    <location>
        <begin position="78"/>
        <end position="98"/>
    </location>
</feature>
<dbReference type="GO" id="GO:1990961">
    <property type="term" value="P:xenobiotic detoxification by transmembrane export across the plasma membrane"/>
    <property type="evidence" value="ECO:0007669"/>
    <property type="project" value="InterPro"/>
</dbReference>
<sequence length="399" mass="41541">MAARRTSHLELVVILGALTAFAPLAIDMYLPALPTLERAFLATTAEVQRTLASFFLGFALGQALYGPVADRFGRKPPLYVGLVLFGLASIACALTQSIEALTALRVLQAIGACSGAVVARAMVRDLFEPKETARIYSALMLVMGVAPILAPLLGGYLLVWFGWQAIFWLLAALAFASLAAVALRLPETHDRNTAHSLSLGPVLGRYAALLRDRRFVGYALSGGMNAAGMFAYIAGSPFVFIELYGVAPEHFGWIFGANAAGLIFASQVNGRIVHRYGADRILRFGNGLQMIAALALVVAAATGLGGPFGIAIPLFVYVGCVGLVSPNAIALAMAPQGAQAGSASAQVGTLQFSVAAVAATAVGAIHQESALPMAIIIAICGTLGLILHRWLVGGPAARV</sequence>
<feature type="transmembrane region" description="Helical" evidence="8">
    <location>
        <begin position="12"/>
        <end position="30"/>
    </location>
</feature>
<evidence type="ECO:0000256" key="7">
    <source>
        <dbReference type="ARBA" id="ARBA00023136"/>
    </source>
</evidence>
<accession>A0A5J6MFY9</accession>
<feature type="domain" description="Major facilitator superfamily (MFS) profile" evidence="9">
    <location>
        <begin position="9"/>
        <end position="399"/>
    </location>
</feature>
<keyword evidence="7 8" id="KW-0472">Membrane</keyword>
<dbReference type="AlphaFoldDB" id="A0A5J6MFY9"/>
<feature type="transmembrane region" description="Helical" evidence="8">
    <location>
        <begin position="104"/>
        <end position="123"/>
    </location>
</feature>
<dbReference type="NCBIfam" id="NF008314">
    <property type="entry name" value="PRK11102.1"/>
    <property type="match status" value="1"/>
</dbReference>
<feature type="transmembrane region" description="Helical" evidence="8">
    <location>
        <begin position="371"/>
        <end position="392"/>
    </location>
</feature>
<evidence type="ECO:0000256" key="2">
    <source>
        <dbReference type="ARBA" id="ARBA00006236"/>
    </source>
</evidence>
<dbReference type="InterPro" id="IPR020846">
    <property type="entry name" value="MFS_dom"/>
</dbReference>
<evidence type="ECO:0000256" key="1">
    <source>
        <dbReference type="ARBA" id="ARBA00004651"/>
    </source>
</evidence>
<evidence type="ECO:0000259" key="9">
    <source>
        <dbReference type="PROSITE" id="PS50850"/>
    </source>
</evidence>
<dbReference type="SUPFAM" id="SSF103473">
    <property type="entry name" value="MFS general substrate transporter"/>
    <property type="match status" value="1"/>
</dbReference>
<feature type="transmembrane region" description="Helical" evidence="8">
    <location>
        <begin position="165"/>
        <end position="183"/>
    </location>
</feature>
<dbReference type="Proteomes" id="UP000326202">
    <property type="component" value="Chromosome"/>
</dbReference>
<dbReference type="NCBIfam" id="TIGR00710">
    <property type="entry name" value="efflux_Bcr_CflA"/>
    <property type="match status" value="1"/>
</dbReference>
<dbReference type="InterPro" id="IPR011701">
    <property type="entry name" value="MFS"/>
</dbReference>